<organism evidence="2 3">
    <name type="scientific">Paenibacillus aurantiacus</name>
    <dbReference type="NCBI Taxonomy" id="1936118"/>
    <lineage>
        <taxon>Bacteria</taxon>
        <taxon>Bacillati</taxon>
        <taxon>Bacillota</taxon>
        <taxon>Bacilli</taxon>
        <taxon>Bacillales</taxon>
        <taxon>Paenibacillaceae</taxon>
        <taxon>Paenibacillus</taxon>
    </lineage>
</organism>
<evidence type="ECO:0000313" key="2">
    <source>
        <dbReference type="EMBL" id="MFB9326180.1"/>
    </source>
</evidence>
<keyword evidence="1" id="KW-0472">Membrane</keyword>
<name>A0ABV5KLS2_9BACL</name>
<keyword evidence="1" id="KW-0812">Transmembrane</keyword>
<dbReference type="Proteomes" id="UP001589747">
    <property type="component" value="Unassembled WGS sequence"/>
</dbReference>
<proteinExistence type="predicted"/>
<sequence length="291" mass="32604">MFNWRWWVGGLAVLLLLFSAPPIIMMGMEIALSDKVRDHFEIDRIYVNSSQPGEVEILGNGAPIPLADVMLRNSLVRDGASAAVRTMDDYAQAIDRPSDKTAAYVREYRWKEQSIRVMDQFQPGSVTGDSRAQSPLRMTINGVDWSMDSLAEVRPAYLDENRYHGYFGMLLVREDSGERLVIVQRVDGVGFDFKPETLAWRMLYVAPNGDVTEERVSYGEWKDRPELADFVNQSSASPISVGYRSGILQVWPSLLFPLLYPIGSAGAGLLMLAVMAVSLPFRRSSSRKQAS</sequence>
<protein>
    <recommendedName>
        <fullName evidence="4">DUF3068 domain-containing protein</fullName>
    </recommendedName>
</protein>
<gene>
    <name evidence="2" type="ORF">ACFFSY_09675</name>
</gene>
<feature type="transmembrane region" description="Helical" evidence="1">
    <location>
        <begin position="258"/>
        <end position="281"/>
    </location>
</feature>
<evidence type="ECO:0000256" key="1">
    <source>
        <dbReference type="SAM" id="Phobius"/>
    </source>
</evidence>
<evidence type="ECO:0000313" key="3">
    <source>
        <dbReference type="Proteomes" id="UP001589747"/>
    </source>
</evidence>
<evidence type="ECO:0008006" key="4">
    <source>
        <dbReference type="Google" id="ProtNLM"/>
    </source>
</evidence>
<comment type="caution">
    <text evidence="2">The sequence shown here is derived from an EMBL/GenBank/DDBJ whole genome shotgun (WGS) entry which is preliminary data.</text>
</comment>
<accession>A0ABV5KLS2</accession>
<dbReference type="EMBL" id="JBHMDO010000017">
    <property type="protein sequence ID" value="MFB9326180.1"/>
    <property type="molecule type" value="Genomic_DNA"/>
</dbReference>
<reference evidence="2 3" key="1">
    <citation type="submission" date="2024-09" db="EMBL/GenBank/DDBJ databases">
        <authorList>
            <person name="Sun Q."/>
            <person name="Mori K."/>
        </authorList>
    </citation>
    <scope>NUCLEOTIDE SEQUENCE [LARGE SCALE GENOMIC DNA]</scope>
    <source>
        <strain evidence="2 3">TISTR 2452</strain>
    </source>
</reference>
<dbReference type="RefSeq" id="WP_377493221.1">
    <property type="nucleotide sequence ID" value="NZ_JBHMDO010000017.1"/>
</dbReference>
<keyword evidence="1" id="KW-1133">Transmembrane helix</keyword>
<keyword evidence="3" id="KW-1185">Reference proteome</keyword>